<accession>A0ABN2RBI9</accession>
<protein>
    <submittedName>
        <fullName evidence="4">Glycosyltransferase family 4 protein</fullName>
    </submittedName>
</protein>
<dbReference type="Pfam" id="PF13692">
    <property type="entry name" value="Glyco_trans_1_4"/>
    <property type="match status" value="1"/>
</dbReference>
<dbReference type="PANTHER" id="PTHR12526:SF638">
    <property type="entry name" value="SPORE COAT PROTEIN SA"/>
    <property type="match status" value="1"/>
</dbReference>
<gene>
    <name evidence="4" type="ORF">GCM10009817_02290</name>
</gene>
<organism evidence="4 5">
    <name type="scientific">Terrabacter lapilli</name>
    <dbReference type="NCBI Taxonomy" id="436231"/>
    <lineage>
        <taxon>Bacteria</taxon>
        <taxon>Bacillati</taxon>
        <taxon>Actinomycetota</taxon>
        <taxon>Actinomycetes</taxon>
        <taxon>Micrococcales</taxon>
        <taxon>Intrasporangiaceae</taxon>
        <taxon>Terrabacter</taxon>
    </lineage>
</organism>
<keyword evidence="5" id="KW-1185">Reference proteome</keyword>
<feature type="domain" description="Glycosyltransferase subfamily 4-like N-terminal" evidence="3">
    <location>
        <begin position="3"/>
        <end position="94"/>
    </location>
</feature>
<dbReference type="Pfam" id="PF13477">
    <property type="entry name" value="Glyco_trans_4_2"/>
    <property type="match status" value="1"/>
</dbReference>
<sequence length="349" mass="37553">MLTSNGRYIQEIENAGFKVHTLKVDRASLNPLSELRVILSVARVIRQVRPTIIHNVALKPVVYGSIASIFGGRPRVINLIAGLGSGFAKQGRSAHALRLAILGLLRVAVSASGSHVVVQNEDDLEELVKGKVVAPRNASLIRGSGVDTEAFHPTTRPDRVPVVVLPSRLLRSKGVEDFVDSARRLLAQGVVARFVLVGTPDPNNRNSVTADQIAGWDAEGSVEIWGWRNDMPTVFASADIVCLPTRYREGIPKSLIDAASCGLPLVATNTPGCRDIVRHGLNGYTVNVDDADSLDSSLKKLIADRSMRLRMGAESRALVESEFAEEIVLAQTLSLYESSPAGAESKVLS</sequence>
<dbReference type="EMBL" id="BAAAPU010000001">
    <property type="protein sequence ID" value="GAA1966028.1"/>
    <property type="molecule type" value="Genomic_DNA"/>
</dbReference>
<name>A0ABN2RBI9_9MICO</name>
<evidence type="ECO:0000313" key="4">
    <source>
        <dbReference type="EMBL" id="GAA1966028.1"/>
    </source>
</evidence>
<reference evidence="4 5" key="1">
    <citation type="journal article" date="2019" name="Int. J. Syst. Evol. Microbiol.">
        <title>The Global Catalogue of Microorganisms (GCM) 10K type strain sequencing project: providing services to taxonomists for standard genome sequencing and annotation.</title>
        <authorList>
            <consortium name="The Broad Institute Genomics Platform"/>
            <consortium name="The Broad Institute Genome Sequencing Center for Infectious Disease"/>
            <person name="Wu L."/>
            <person name="Ma J."/>
        </authorList>
    </citation>
    <scope>NUCLEOTIDE SEQUENCE [LARGE SCALE GENOMIC DNA]</scope>
    <source>
        <strain evidence="4 5">JCM 15628</strain>
    </source>
</reference>
<comment type="caution">
    <text evidence="4">The sequence shown here is derived from an EMBL/GenBank/DDBJ whole genome shotgun (WGS) entry which is preliminary data.</text>
</comment>
<dbReference type="PANTHER" id="PTHR12526">
    <property type="entry name" value="GLYCOSYLTRANSFERASE"/>
    <property type="match status" value="1"/>
</dbReference>
<dbReference type="InterPro" id="IPR028098">
    <property type="entry name" value="Glyco_trans_4-like_N"/>
</dbReference>
<evidence type="ECO:0000313" key="5">
    <source>
        <dbReference type="Proteomes" id="UP001500013"/>
    </source>
</evidence>
<proteinExistence type="predicted"/>
<keyword evidence="2" id="KW-0808">Transferase</keyword>
<evidence type="ECO:0000256" key="2">
    <source>
        <dbReference type="ARBA" id="ARBA00022679"/>
    </source>
</evidence>
<dbReference type="CDD" id="cd03808">
    <property type="entry name" value="GT4_CapM-like"/>
    <property type="match status" value="1"/>
</dbReference>
<evidence type="ECO:0000256" key="1">
    <source>
        <dbReference type="ARBA" id="ARBA00022676"/>
    </source>
</evidence>
<keyword evidence="1" id="KW-0328">Glycosyltransferase</keyword>
<dbReference type="Proteomes" id="UP001500013">
    <property type="component" value="Unassembled WGS sequence"/>
</dbReference>
<dbReference type="SUPFAM" id="SSF53756">
    <property type="entry name" value="UDP-Glycosyltransferase/glycogen phosphorylase"/>
    <property type="match status" value="1"/>
</dbReference>
<evidence type="ECO:0000259" key="3">
    <source>
        <dbReference type="Pfam" id="PF13477"/>
    </source>
</evidence>
<dbReference type="Gene3D" id="3.40.50.2000">
    <property type="entry name" value="Glycogen Phosphorylase B"/>
    <property type="match status" value="2"/>
</dbReference>